<keyword evidence="1" id="KW-0812">Transmembrane</keyword>
<dbReference type="RefSeq" id="WP_013271900.1">
    <property type="nucleotide sequence ID" value="NC_014376.1"/>
</dbReference>
<dbReference type="GO" id="GO:0006508">
    <property type="term" value="P:proteolysis"/>
    <property type="evidence" value="ECO:0007669"/>
    <property type="project" value="InterPro"/>
</dbReference>
<evidence type="ECO:0000256" key="1">
    <source>
        <dbReference type="SAM" id="Phobius"/>
    </source>
</evidence>
<dbReference type="InterPro" id="IPR052179">
    <property type="entry name" value="DD-CPase-like"/>
</dbReference>
<dbReference type="OrthoDB" id="9792074at2"/>
<organism evidence="3 4">
    <name type="scientific">Lacrimispora saccharolytica (strain ATCC 35040 / DSM 2544 / NRCC 2533 / WM1)</name>
    <name type="common">Clostridium saccharolyticum</name>
    <dbReference type="NCBI Taxonomy" id="610130"/>
    <lineage>
        <taxon>Bacteria</taxon>
        <taxon>Bacillati</taxon>
        <taxon>Bacillota</taxon>
        <taxon>Clostridia</taxon>
        <taxon>Lachnospirales</taxon>
        <taxon>Lachnospiraceae</taxon>
        <taxon>Lacrimispora</taxon>
    </lineage>
</organism>
<reference evidence="3" key="1">
    <citation type="submission" date="2010-07" db="EMBL/GenBank/DDBJ databases">
        <title>Complete sequence of Clostridium saccharolyticum WM1.</title>
        <authorList>
            <consortium name="US DOE Joint Genome Institute"/>
            <person name="Lucas S."/>
            <person name="Copeland A."/>
            <person name="Lapidus A."/>
            <person name="Cheng J.-F."/>
            <person name="Bruce D."/>
            <person name="Goodwin L."/>
            <person name="Pitluck S."/>
            <person name="Chertkov O."/>
            <person name="Detter J.C."/>
            <person name="Han C."/>
            <person name="Tapia R."/>
            <person name="Land M."/>
            <person name="Hauser L."/>
            <person name="Chang Y.-J."/>
            <person name="Jeffries C."/>
            <person name="Kyrpides N."/>
            <person name="Ivanova N."/>
            <person name="Mikhailova N."/>
            <person name="Mouttaki H."/>
            <person name="Lin L."/>
            <person name="Zhou J."/>
            <person name="Hemme C.L."/>
            <person name="Woyke T."/>
        </authorList>
    </citation>
    <scope>NUCLEOTIDE SEQUENCE [LARGE SCALE GENOMIC DNA]</scope>
    <source>
        <strain evidence="3">WM1</strain>
    </source>
</reference>
<dbReference type="InterPro" id="IPR009045">
    <property type="entry name" value="Zn_M74/Hedgehog-like"/>
</dbReference>
<dbReference type="PaxDb" id="610130-Closa_1198"/>
<protein>
    <submittedName>
        <fullName evidence="3">Serine-type D-Ala-D-Ala carboxypeptidase</fullName>
        <ecNumber evidence="3">3.4.16.4</ecNumber>
    </submittedName>
</protein>
<dbReference type="HOGENOM" id="CLU_054193_3_0_9"/>
<sequence>MVNCNNNYSGYKRKRALKQHSRLRKNHMILRLISVAAVIGLLWYCINGLNLKEVSPEPILSIGTDSPDISSADIKKDDTDDPLWSLILVNRWNVIPEDYHVDLTKLSNGQTVDTRIYPALQNMFDAARADGVNLVVVSGYRTAEKQQSLMDEKVAAYKAEGYSAYQAKTEAETWVAIPGTSEHQLGIAVDINADGVQSKGSEVYKWLKQNGYRFGFILRYPPDKTEITGVSNEPWHYRYVGIKAATEMNDQNLCLEEYLRDKN</sequence>
<proteinExistence type="predicted"/>
<accession>D9R853</accession>
<keyword evidence="3" id="KW-0378">Hydrolase</keyword>
<evidence type="ECO:0000313" key="3">
    <source>
        <dbReference type="EMBL" id="ADL03805.1"/>
    </source>
</evidence>
<dbReference type="InterPro" id="IPR058193">
    <property type="entry name" value="VanY/YodJ_core_dom"/>
</dbReference>
<feature type="domain" description="D-alanyl-D-alanine carboxypeptidase-like core" evidence="2">
    <location>
        <begin position="111"/>
        <end position="241"/>
    </location>
</feature>
<evidence type="ECO:0000259" key="2">
    <source>
        <dbReference type="Pfam" id="PF02557"/>
    </source>
</evidence>
<dbReference type="KEGG" id="csh:Closa_1198"/>
<dbReference type="GO" id="GO:0009002">
    <property type="term" value="F:serine-type D-Ala-D-Ala carboxypeptidase activity"/>
    <property type="evidence" value="ECO:0007669"/>
    <property type="project" value="UniProtKB-EC"/>
</dbReference>
<dbReference type="STRING" id="610130.Closa_1198"/>
<keyword evidence="1" id="KW-0472">Membrane</keyword>
<keyword evidence="3" id="KW-0645">Protease</keyword>
<dbReference type="eggNOG" id="COG1876">
    <property type="taxonomic scope" value="Bacteria"/>
</dbReference>
<keyword evidence="4" id="KW-1185">Reference proteome</keyword>
<keyword evidence="3" id="KW-0121">Carboxypeptidase</keyword>
<dbReference type="Pfam" id="PF02557">
    <property type="entry name" value="VanY"/>
    <property type="match status" value="1"/>
</dbReference>
<dbReference type="Gene3D" id="3.30.1380.10">
    <property type="match status" value="1"/>
</dbReference>
<dbReference type="PANTHER" id="PTHR34385">
    <property type="entry name" value="D-ALANYL-D-ALANINE CARBOXYPEPTIDASE"/>
    <property type="match status" value="1"/>
</dbReference>
<dbReference type="PANTHER" id="PTHR34385:SF1">
    <property type="entry name" value="PEPTIDOGLYCAN L-ALANYL-D-GLUTAMATE ENDOPEPTIDASE CWLK"/>
    <property type="match status" value="1"/>
</dbReference>
<dbReference type="EMBL" id="CP002109">
    <property type="protein sequence ID" value="ADL03805.1"/>
    <property type="molecule type" value="Genomic_DNA"/>
</dbReference>
<keyword evidence="1" id="KW-1133">Transmembrane helix</keyword>
<dbReference type="SUPFAM" id="SSF55166">
    <property type="entry name" value="Hedgehog/DD-peptidase"/>
    <property type="match status" value="1"/>
</dbReference>
<dbReference type="Proteomes" id="UP000001662">
    <property type="component" value="Chromosome"/>
</dbReference>
<dbReference type="EC" id="3.4.16.4" evidence="3"/>
<gene>
    <name evidence="3" type="ordered locus">Closa_1198</name>
</gene>
<feature type="transmembrane region" description="Helical" evidence="1">
    <location>
        <begin position="28"/>
        <end position="49"/>
    </location>
</feature>
<dbReference type="CDD" id="cd14852">
    <property type="entry name" value="LD-carboxypeptidase"/>
    <property type="match status" value="1"/>
</dbReference>
<name>D9R853_LACSW</name>
<evidence type="ECO:0000313" key="4">
    <source>
        <dbReference type="Proteomes" id="UP000001662"/>
    </source>
</evidence>
<dbReference type="AlphaFoldDB" id="D9R853"/>
<dbReference type="InterPro" id="IPR003709">
    <property type="entry name" value="VanY-like_core_dom"/>
</dbReference>